<evidence type="ECO:0000313" key="4">
    <source>
        <dbReference type="Proteomes" id="UP001231518"/>
    </source>
</evidence>
<dbReference type="PANTHER" id="PTHR15437:SF6">
    <property type="entry name" value="TRANSCRIPTION TERMINATION FACTOR, MITOCHONDRIAL"/>
    <property type="match status" value="1"/>
</dbReference>
<protein>
    <recommendedName>
        <fullName evidence="5">Transcription termination factor, mitochondrial</fullName>
    </recommendedName>
</protein>
<comment type="similarity">
    <text evidence="1">Belongs to the mTERF family.</text>
</comment>
<dbReference type="PANTHER" id="PTHR15437">
    <property type="entry name" value="TRANSCRIPTION TERMINATION FACTOR, MITOCHONDRIAL"/>
    <property type="match status" value="1"/>
</dbReference>
<evidence type="ECO:0000256" key="1">
    <source>
        <dbReference type="ARBA" id="ARBA00007692"/>
    </source>
</evidence>
<evidence type="ECO:0000313" key="3">
    <source>
        <dbReference type="EMBL" id="KAJ8726257.1"/>
    </source>
</evidence>
<evidence type="ECO:0000256" key="2">
    <source>
        <dbReference type="ARBA" id="ARBA00022946"/>
    </source>
</evidence>
<dbReference type="GO" id="GO:0003676">
    <property type="term" value="F:nucleic acid binding"/>
    <property type="evidence" value="ECO:0007669"/>
    <property type="project" value="InterPro"/>
</dbReference>
<dbReference type="AlphaFoldDB" id="A0AAD7YRD7"/>
<dbReference type="InterPro" id="IPR038538">
    <property type="entry name" value="MTERF_sf"/>
</dbReference>
<dbReference type="Gene3D" id="1.25.70.10">
    <property type="entry name" value="Transcription termination factor 3, mitochondrial"/>
    <property type="match status" value="1"/>
</dbReference>
<organism evidence="3 4">
    <name type="scientific">Mythimna separata</name>
    <name type="common">Oriental armyworm</name>
    <name type="synonym">Pseudaletia separata</name>
    <dbReference type="NCBI Taxonomy" id="271217"/>
    <lineage>
        <taxon>Eukaryota</taxon>
        <taxon>Metazoa</taxon>
        <taxon>Ecdysozoa</taxon>
        <taxon>Arthropoda</taxon>
        <taxon>Hexapoda</taxon>
        <taxon>Insecta</taxon>
        <taxon>Pterygota</taxon>
        <taxon>Neoptera</taxon>
        <taxon>Endopterygota</taxon>
        <taxon>Lepidoptera</taxon>
        <taxon>Glossata</taxon>
        <taxon>Ditrysia</taxon>
        <taxon>Noctuoidea</taxon>
        <taxon>Noctuidae</taxon>
        <taxon>Noctuinae</taxon>
        <taxon>Hadenini</taxon>
        <taxon>Mythimna</taxon>
    </lineage>
</organism>
<reference evidence="3" key="1">
    <citation type="submission" date="2023-03" db="EMBL/GenBank/DDBJ databases">
        <title>Chromosome-level genomes of two armyworms, Mythimna separata and Mythimna loreyi, provide insights into the biosynthesis and reception of sex pheromones.</title>
        <authorList>
            <person name="Zhao H."/>
        </authorList>
    </citation>
    <scope>NUCLEOTIDE SEQUENCE</scope>
    <source>
        <strain evidence="3">BeijingLab</strain>
        <tissue evidence="3">Pupa</tissue>
    </source>
</reference>
<evidence type="ECO:0008006" key="5">
    <source>
        <dbReference type="Google" id="ProtNLM"/>
    </source>
</evidence>
<comment type="caution">
    <text evidence="3">The sequence shown here is derived from an EMBL/GenBank/DDBJ whole genome shotgun (WGS) entry which is preliminary data.</text>
</comment>
<sequence>MAMTLRSAISMFLIRSNSLSYYNIQKLTSAQTFTSILKISPCSNLVNSIALNKTRTKTVERSGFDAYKAKIVLALNFQSAEDALPFYKLPVRTLIHISKVTKDDESKGFCKNRLYYIASRLKVPPSILSEKLAKRTFIYSLSFDWIQKALDVLIDMDVSSDRILRDLWVLKYHHETIHERLLRVKNMGIDNLNPWMVRCSEDILNRFITISQETKTILGESDSKQTYLAGRLNVSVENVQEMCFKIPALKTIRVTKVKNFLDFLLTEGFDVEDIASKPRVLSASQKTVKQRLDKLRELGLSQINLNVLCRSKKDFKKYCESISKESNA</sequence>
<dbReference type="SMART" id="SM00733">
    <property type="entry name" value="Mterf"/>
    <property type="match status" value="2"/>
</dbReference>
<dbReference type="EMBL" id="JARGEI010000009">
    <property type="protein sequence ID" value="KAJ8726257.1"/>
    <property type="molecule type" value="Genomic_DNA"/>
</dbReference>
<dbReference type="GO" id="GO:0006393">
    <property type="term" value="P:termination of mitochondrial transcription"/>
    <property type="evidence" value="ECO:0007669"/>
    <property type="project" value="TreeGrafter"/>
</dbReference>
<dbReference type="GO" id="GO:0005759">
    <property type="term" value="C:mitochondrial matrix"/>
    <property type="evidence" value="ECO:0007669"/>
    <property type="project" value="TreeGrafter"/>
</dbReference>
<dbReference type="Proteomes" id="UP001231518">
    <property type="component" value="Chromosome 10"/>
</dbReference>
<keyword evidence="4" id="KW-1185">Reference proteome</keyword>
<keyword evidence="2" id="KW-0809">Transit peptide</keyword>
<dbReference type="Pfam" id="PF02536">
    <property type="entry name" value="mTERF"/>
    <property type="match status" value="1"/>
</dbReference>
<accession>A0AAD7YRD7</accession>
<name>A0AAD7YRD7_MYTSE</name>
<gene>
    <name evidence="3" type="ORF">PYW07_000955</name>
</gene>
<proteinExistence type="inferred from homology"/>
<dbReference type="InterPro" id="IPR003690">
    <property type="entry name" value="MTERF"/>
</dbReference>